<dbReference type="Gene3D" id="3.40.50.1820">
    <property type="entry name" value="alpha/beta hydrolase"/>
    <property type="match status" value="1"/>
</dbReference>
<name>E3J4C1_PSEI1</name>
<keyword evidence="2" id="KW-0378">Hydrolase</keyword>
<organism evidence="2 3">
    <name type="scientific">Pseudofrankia inefficax (strain DSM 45817 / CECT 9037 / DDB 130130 / EuI1c)</name>
    <name type="common">Frankia inefficax</name>
    <dbReference type="NCBI Taxonomy" id="298654"/>
    <lineage>
        <taxon>Bacteria</taxon>
        <taxon>Bacillati</taxon>
        <taxon>Actinomycetota</taxon>
        <taxon>Actinomycetes</taxon>
        <taxon>Frankiales</taxon>
        <taxon>Frankiaceae</taxon>
        <taxon>Pseudofrankia</taxon>
    </lineage>
</organism>
<dbReference type="PANTHER" id="PTHR43798">
    <property type="entry name" value="MONOACYLGLYCEROL LIPASE"/>
    <property type="match status" value="1"/>
</dbReference>
<dbReference type="KEGG" id="fri:FraEuI1c_5051"/>
<dbReference type="Pfam" id="PF12697">
    <property type="entry name" value="Abhydrolase_6"/>
    <property type="match status" value="1"/>
</dbReference>
<dbReference type="PANTHER" id="PTHR43798:SF33">
    <property type="entry name" value="HYDROLASE, PUTATIVE (AFU_ORTHOLOGUE AFUA_2G14860)-RELATED"/>
    <property type="match status" value="1"/>
</dbReference>
<dbReference type="InParanoid" id="E3J4C1"/>
<accession>E3J4C1</accession>
<dbReference type="GO" id="GO:0016020">
    <property type="term" value="C:membrane"/>
    <property type="evidence" value="ECO:0007669"/>
    <property type="project" value="TreeGrafter"/>
</dbReference>
<dbReference type="InterPro" id="IPR000073">
    <property type="entry name" value="AB_hydrolase_1"/>
</dbReference>
<gene>
    <name evidence="2" type="ordered locus">FraEuI1c_5051</name>
</gene>
<reference evidence="2 3" key="1">
    <citation type="submission" date="2010-10" db="EMBL/GenBank/DDBJ databases">
        <title>Complete sequence of Frankia sp. EuI1c.</title>
        <authorList>
            <consortium name="US DOE Joint Genome Institute"/>
            <person name="Lucas S."/>
            <person name="Copeland A."/>
            <person name="Lapidus A."/>
            <person name="Cheng J.-F."/>
            <person name="Bruce D."/>
            <person name="Goodwin L."/>
            <person name="Pitluck S."/>
            <person name="Chertkov O."/>
            <person name="Detter J.C."/>
            <person name="Han C."/>
            <person name="Tapia R."/>
            <person name="Land M."/>
            <person name="Hauser L."/>
            <person name="Jeffries C."/>
            <person name="Kyrpides N."/>
            <person name="Ivanova N."/>
            <person name="Mikhailova N."/>
            <person name="Beauchemin N."/>
            <person name="Sen A."/>
            <person name="Sur S.A."/>
            <person name="Gtari M."/>
            <person name="Wall L."/>
            <person name="Tisa L."/>
            <person name="Woyke T."/>
        </authorList>
    </citation>
    <scope>NUCLEOTIDE SEQUENCE [LARGE SCALE GENOMIC DNA]</scope>
    <source>
        <strain evidence="3">DSM 45817 / CECT 9037 / EuI1c</strain>
    </source>
</reference>
<dbReference type="SUPFAM" id="SSF53474">
    <property type="entry name" value="alpha/beta-Hydrolases"/>
    <property type="match status" value="1"/>
</dbReference>
<dbReference type="OrthoDB" id="9785847at2"/>
<evidence type="ECO:0000259" key="1">
    <source>
        <dbReference type="Pfam" id="PF12697"/>
    </source>
</evidence>
<dbReference type="HOGENOM" id="CLU_020336_50_4_11"/>
<dbReference type="InterPro" id="IPR029058">
    <property type="entry name" value="AB_hydrolase_fold"/>
</dbReference>
<proteinExistence type="predicted"/>
<sequence length="262" mass="28587">MPFADVGDVRLFYTDEGAGDLPLLLVHGYAADSHDWSWQLPSFVASRRVISVDLRGHGRSSAPPKGYTTRQFAEDLAGLLDQLGVGRVVAMGHSMGGSVVSGLAVEYPERVAGIVAVDPAYLFPDEIAGGIQPMLDLIADADPVPFVQQLVGGGMDSAARQPALRTWQLRRIAGMDAHVLRQSLEAQTSGMALRSQSEPYLRRRRCPVLTFYADPARAATERALFDDPRSRVVTWEGAGHWLHQERPAEFNALVTAWLTLVV</sequence>
<dbReference type="InterPro" id="IPR050266">
    <property type="entry name" value="AB_hydrolase_sf"/>
</dbReference>
<evidence type="ECO:0000313" key="3">
    <source>
        <dbReference type="Proteomes" id="UP000002484"/>
    </source>
</evidence>
<dbReference type="RefSeq" id="WP_013426158.1">
    <property type="nucleotide sequence ID" value="NC_014666.1"/>
</dbReference>
<dbReference type="AlphaFoldDB" id="E3J4C1"/>
<dbReference type="PRINTS" id="PR00111">
    <property type="entry name" value="ABHYDROLASE"/>
</dbReference>
<dbReference type="Proteomes" id="UP000002484">
    <property type="component" value="Chromosome"/>
</dbReference>
<dbReference type="EMBL" id="CP002299">
    <property type="protein sequence ID" value="ADP83040.1"/>
    <property type="molecule type" value="Genomic_DNA"/>
</dbReference>
<dbReference type="eggNOG" id="COG0596">
    <property type="taxonomic scope" value="Bacteria"/>
</dbReference>
<dbReference type="STRING" id="298654.FraEuI1c_5051"/>
<feature type="domain" description="AB hydrolase-1" evidence="1">
    <location>
        <begin position="23"/>
        <end position="252"/>
    </location>
</feature>
<dbReference type="GO" id="GO:0016787">
    <property type="term" value="F:hydrolase activity"/>
    <property type="evidence" value="ECO:0007669"/>
    <property type="project" value="UniProtKB-KW"/>
</dbReference>
<evidence type="ECO:0000313" key="2">
    <source>
        <dbReference type="EMBL" id="ADP83040.1"/>
    </source>
</evidence>
<protein>
    <submittedName>
        <fullName evidence="2">Alpha/beta hydrolase fold protein</fullName>
    </submittedName>
</protein>
<keyword evidence="3" id="KW-1185">Reference proteome</keyword>